<evidence type="ECO:0000256" key="1">
    <source>
        <dbReference type="SAM" id="MobiDB-lite"/>
    </source>
</evidence>
<dbReference type="EMBL" id="JANPWB010000009">
    <property type="protein sequence ID" value="KAJ1148391.1"/>
    <property type="molecule type" value="Genomic_DNA"/>
</dbReference>
<dbReference type="Proteomes" id="UP001066276">
    <property type="component" value="Chromosome 5"/>
</dbReference>
<accession>A0AAV7RAD1</accession>
<keyword evidence="3" id="KW-1185">Reference proteome</keyword>
<feature type="compositionally biased region" description="Polar residues" evidence="1">
    <location>
        <begin position="40"/>
        <end position="50"/>
    </location>
</feature>
<evidence type="ECO:0000313" key="2">
    <source>
        <dbReference type="EMBL" id="KAJ1148391.1"/>
    </source>
</evidence>
<gene>
    <name evidence="2" type="ORF">NDU88_001228</name>
</gene>
<feature type="region of interest" description="Disordered" evidence="1">
    <location>
        <begin position="35"/>
        <end position="54"/>
    </location>
</feature>
<dbReference type="AlphaFoldDB" id="A0AAV7RAD1"/>
<protein>
    <submittedName>
        <fullName evidence="2">Uncharacterized protein</fullName>
    </submittedName>
</protein>
<name>A0AAV7RAD1_PLEWA</name>
<sequence length="249" mass="27968">MSMALLDGGAVMQQMKSFVVGSQLAWDAFWVHHPDIEESPPNNGEATNGEESVKRQDLTPFWDEADLDKLPGPRQVALRNIGRLSGTGGRGRVLELCSGWHLRQPKAPLKSSLQVLAEQEVVGSARRQEALDIPEFGTLDREWFDSAVRQEALDIPEFGTLDREWFDSAVRQEALDIPEFGTLDREWFDSAVRQEALDIPEFGTLDAQNLCPSFACFCWMWRRLLGFEGSWALVPAVSSVKDVKYIPGF</sequence>
<evidence type="ECO:0000313" key="3">
    <source>
        <dbReference type="Proteomes" id="UP001066276"/>
    </source>
</evidence>
<reference evidence="2" key="1">
    <citation type="journal article" date="2022" name="bioRxiv">
        <title>Sequencing and chromosome-scale assembly of the giantPleurodeles waltlgenome.</title>
        <authorList>
            <person name="Brown T."/>
            <person name="Elewa A."/>
            <person name="Iarovenko S."/>
            <person name="Subramanian E."/>
            <person name="Araus A.J."/>
            <person name="Petzold A."/>
            <person name="Susuki M."/>
            <person name="Suzuki K.-i.T."/>
            <person name="Hayashi T."/>
            <person name="Toyoda A."/>
            <person name="Oliveira C."/>
            <person name="Osipova E."/>
            <person name="Leigh N.D."/>
            <person name="Simon A."/>
            <person name="Yun M.H."/>
        </authorList>
    </citation>
    <scope>NUCLEOTIDE SEQUENCE</scope>
    <source>
        <strain evidence="2">20211129_DDA</strain>
        <tissue evidence="2">Liver</tissue>
    </source>
</reference>
<organism evidence="2 3">
    <name type="scientific">Pleurodeles waltl</name>
    <name type="common">Iberian ribbed newt</name>
    <dbReference type="NCBI Taxonomy" id="8319"/>
    <lineage>
        <taxon>Eukaryota</taxon>
        <taxon>Metazoa</taxon>
        <taxon>Chordata</taxon>
        <taxon>Craniata</taxon>
        <taxon>Vertebrata</taxon>
        <taxon>Euteleostomi</taxon>
        <taxon>Amphibia</taxon>
        <taxon>Batrachia</taxon>
        <taxon>Caudata</taxon>
        <taxon>Salamandroidea</taxon>
        <taxon>Salamandridae</taxon>
        <taxon>Pleurodelinae</taxon>
        <taxon>Pleurodeles</taxon>
    </lineage>
</organism>
<proteinExistence type="predicted"/>
<comment type="caution">
    <text evidence="2">The sequence shown here is derived from an EMBL/GenBank/DDBJ whole genome shotgun (WGS) entry which is preliminary data.</text>
</comment>